<evidence type="ECO:0000256" key="3">
    <source>
        <dbReference type="ARBA" id="ARBA00023002"/>
    </source>
</evidence>
<evidence type="ECO:0000256" key="1">
    <source>
        <dbReference type="ARBA" id="ARBA00022630"/>
    </source>
</evidence>
<dbReference type="AlphaFoldDB" id="A0A4U6QLF9"/>
<keyword evidence="7" id="KW-1185">Reference proteome</keyword>
<keyword evidence="2" id="KW-0288">FMN</keyword>
<sequence length="286" mass="30971">MSEIAGRGATGLRTGVVISQATVHEFVDLAVAAEQAGWDAVFTWEAVWGQDAWVTLAAAAVRTERIRLGTLLTPLPRVRPWELAGRAATLDQLSGGRMQLAVGMGALHDNWLAFERDEGRRTRAEKLDEGLAVYDGLMRGQPFSFTGQHYQVRPTDLMNPPPPVQRPRVPVWVVGAHPARRSLARAARWDGLLATKVGFSETTAFGPSDLADVVAAVRPLREEAGLPWAGYDVVAEGVSGPGSAGDGWVAEWVAAGANWWVESDWTMGDDAVARHRRRIDAGPPRV</sequence>
<dbReference type="GO" id="GO:0008726">
    <property type="term" value="F:alkanesulfonate monooxygenase activity"/>
    <property type="evidence" value="ECO:0007669"/>
    <property type="project" value="TreeGrafter"/>
</dbReference>
<dbReference type="Pfam" id="PF00296">
    <property type="entry name" value="Bac_luciferase"/>
    <property type="match status" value="1"/>
</dbReference>
<dbReference type="GO" id="GO:0046306">
    <property type="term" value="P:alkanesulfonate catabolic process"/>
    <property type="evidence" value="ECO:0007669"/>
    <property type="project" value="TreeGrafter"/>
</dbReference>
<dbReference type="InterPro" id="IPR011251">
    <property type="entry name" value="Luciferase-like_dom"/>
</dbReference>
<evidence type="ECO:0000313" key="6">
    <source>
        <dbReference type="EMBL" id="TKV61333.1"/>
    </source>
</evidence>
<keyword evidence="3" id="KW-0560">Oxidoreductase</keyword>
<dbReference type="Gene3D" id="3.20.20.30">
    <property type="entry name" value="Luciferase-like domain"/>
    <property type="match status" value="1"/>
</dbReference>
<dbReference type="RefSeq" id="WP_137448637.1">
    <property type="nucleotide sequence ID" value="NZ_SZZH01000001.1"/>
</dbReference>
<evidence type="ECO:0000313" key="7">
    <source>
        <dbReference type="Proteomes" id="UP000306985"/>
    </source>
</evidence>
<feature type="domain" description="Luciferase-like" evidence="5">
    <location>
        <begin position="20"/>
        <end position="236"/>
    </location>
</feature>
<keyword evidence="1" id="KW-0285">Flavoprotein</keyword>
<comment type="caution">
    <text evidence="6">The sequence shown here is derived from an EMBL/GenBank/DDBJ whole genome shotgun (WGS) entry which is preliminary data.</text>
</comment>
<accession>A0A4U6QLF9</accession>
<dbReference type="OrthoDB" id="3206024at2"/>
<dbReference type="SUPFAM" id="SSF51679">
    <property type="entry name" value="Bacterial luciferase-like"/>
    <property type="match status" value="1"/>
</dbReference>
<evidence type="ECO:0000259" key="5">
    <source>
        <dbReference type="Pfam" id="PF00296"/>
    </source>
</evidence>
<name>A0A4U6QLF9_9ACTN</name>
<gene>
    <name evidence="6" type="ORF">FDO65_06965</name>
</gene>
<organism evidence="6 7">
    <name type="scientific">Nakamurella flava</name>
    <dbReference type="NCBI Taxonomy" id="2576308"/>
    <lineage>
        <taxon>Bacteria</taxon>
        <taxon>Bacillati</taxon>
        <taxon>Actinomycetota</taxon>
        <taxon>Actinomycetes</taxon>
        <taxon>Nakamurellales</taxon>
        <taxon>Nakamurellaceae</taxon>
        <taxon>Nakamurella</taxon>
    </lineage>
</organism>
<protein>
    <submittedName>
        <fullName evidence="6">LLM class flavin-dependent oxidoreductase</fullName>
    </submittedName>
</protein>
<dbReference type="EMBL" id="SZZH01000001">
    <property type="protein sequence ID" value="TKV61333.1"/>
    <property type="molecule type" value="Genomic_DNA"/>
</dbReference>
<dbReference type="PANTHER" id="PTHR42847">
    <property type="entry name" value="ALKANESULFONATE MONOOXYGENASE"/>
    <property type="match status" value="1"/>
</dbReference>
<reference evidence="6 7" key="1">
    <citation type="submission" date="2019-05" db="EMBL/GenBank/DDBJ databases">
        <title>Nakamurella sp. N5BH11, whole genome shotgun sequence.</title>
        <authorList>
            <person name="Tuo L."/>
        </authorList>
    </citation>
    <scope>NUCLEOTIDE SEQUENCE [LARGE SCALE GENOMIC DNA]</scope>
    <source>
        <strain evidence="6 7">N5BH11</strain>
    </source>
</reference>
<dbReference type="PANTHER" id="PTHR42847:SF4">
    <property type="entry name" value="ALKANESULFONATE MONOOXYGENASE-RELATED"/>
    <property type="match status" value="1"/>
</dbReference>
<dbReference type="InterPro" id="IPR036661">
    <property type="entry name" value="Luciferase-like_sf"/>
</dbReference>
<dbReference type="Proteomes" id="UP000306985">
    <property type="component" value="Unassembled WGS sequence"/>
</dbReference>
<evidence type="ECO:0000256" key="2">
    <source>
        <dbReference type="ARBA" id="ARBA00022643"/>
    </source>
</evidence>
<dbReference type="InterPro" id="IPR050172">
    <property type="entry name" value="SsuD_RutA_monooxygenase"/>
</dbReference>
<keyword evidence="4" id="KW-0503">Monooxygenase</keyword>
<evidence type="ECO:0000256" key="4">
    <source>
        <dbReference type="ARBA" id="ARBA00023033"/>
    </source>
</evidence>
<proteinExistence type="predicted"/>